<protein>
    <submittedName>
        <fullName evidence="4">Gliding motility-associated C-terminal domain-containing protein</fullName>
    </submittedName>
</protein>
<dbReference type="EMBL" id="JACSIT010000074">
    <property type="protein sequence ID" value="MBC6993704.1"/>
    <property type="molecule type" value="Genomic_DNA"/>
</dbReference>
<dbReference type="InterPro" id="IPR003410">
    <property type="entry name" value="HYR_dom"/>
</dbReference>
<feature type="domain" description="HYR" evidence="3">
    <location>
        <begin position="983"/>
        <end position="1072"/>
    </location>
</feature>
<keyword evidence="2" id="KW-0732">Signal</keyword>
<dbReference type="Proteomes" id="UP000650081">
    <property type="component" value="Unassembled WGS sequence"/>
</dbReference>
<dbReference type="Pfam" id="PF13585">
    <property type="entry name" value="CHU_C"/>
    <property type="match status" value="1"/>
</dbReference>
<evidence type="ECO:0000313" key="5">
    <source>
        <dbReference type="Proteomes" id="UP000650081"/>
    </source>
</evidence>
<dbReference type="Pfam" id="PF17963">
    <property type="entry name" value="Big_9"/>
    <property type="match status" value="1"/>
</dbReference>
<proteinExistence type="predicted"/>
<dbReference type="NCBIfam" id="TIGR04131">
    <property type="entry name" value="Bac_Flav_CTERM"/>
    <property type="match status" value="1"/>
</dbReference>
<sequence>MLRIYPTTFSPAWRPSLFFALFLLAFSSPLAAQTPVFLDPAPPNETVDCFSDVPTGRPLRAAVTTPRGPDTINVNPVDNLSNPNAPCIGGTVTRTWRVSDGNGVATQTQVITFGAPDLLDGPSINVSLLPVANDTVDCRSVNRAGDPESYARWLGDRRLAVAAAARPGCAPISSIEDDAPTSLRGYDCNDRLEVLFTVTDLCGETAMVAFSYFTVDTVGPTITGVVNDTIFLDCAAVPPIPPNVALTDCDTLPRLMFSEMSNRQFDNTCREYEYEITRTYLATDACGNMTTATTVLAFRDGTPPDFTRPQNLNISCTDDPFDLNFTGRPTALSDNCAALEDLDITFTDEIISGVLCGNSFNVRRTWRVTDPCGNSRIRVQDIRVRDEGLPTFTPPAQNLTTDCGNFQNLSSSDAPRNLLDDCDETVNLSFTDNVTPGSCPGNFTVVRTWRIFDDCDNDRFFIQNITVIDTTGPVFTVEPTDLVTTCNTGSGETSQEQRFNLWLADLAGARFTDACTPSADLRVSVVETGTNNFPLFPDINCAEADGTVRRLSVDIIVTDQCNNSTTATVLYRQIDELPINLFNCPPSVIVGTDEGTCTADVSFVPPTVEDQCANGLPFELRLRDTVVITSNATNQAELGSVPVNAFFFNLPINRQLPVNASTNGVYTITLENIDAEGDDEFFFIYGEDGTLLGTTAQGTVQCETVVTIDTLPAALFNRYASDGVITLRLEPNIPAGRPGTFAINNLCDGGSRARIDLRQPAFRLTAITYEMDIDGAGFVVVSPLDSVLRGLSLGLHQITYRVTDCGGNSDECRFTVTVEDQEAPEVTCPADIEVVLAPDSCQTRLTLPLPVEVTDNCDPYTLSFEEGPGDPRLPFFFDPNLNSYQAGELTVVLRNAPAVLVDSVDIDVRFRGRFDNPRAILDVVLPGGAILGSTASSMATCTSEGLLRLKLSAADFAAGRSADGNFTLHLRPRPVTVPPGVAGEGLIPCAVDAVEEDGDNDGISRASVLVTYRAFYPAFATTGATQTPLTATSPANPQPVVVFNQGITAFTYRVTDAGGNIAECTFNVTVRDETPPIAVCQATTVFVDPSGVAPITLAPEVIGGESTDNCGIASMALDPNIFTCEQYGEAVPLTLVVTDASGNETSCTTMASIAPLGPEPTATTSLCGGDTLRLFANPPTVASPGQTIYTFRWFDPAGNLLSTQENPVIPGVNQNNGGAYRVEIRGITGCVAEGVVNVAIGAIPVAPVVVAPARVCTDDDAALRSVSVYPGSVRYEWFRGEPGAGVLLGESTAASFSAPFASGASSGTFYAIVYVNGCASPPSNVVTVGTTTRPAANAVETAVTACEFGEARFVADPVPNVEYQWTGPNAFLATGQELVLTDLDLAQSGTYYLRTVRSEGCFSLPDSVVLTVLPADAPTTLSATANVCPSDTLVLRASDASGVAYLFAGPAGQLLETTGAELRIAPVTPALAGEWTVRIRRDQCFSAPSLPVNVRLGTSPQARASIIPDPVCAGNDLILQGASNIAGSSYRWTGPNGFVANQIAPLLTEVTDAVNGNYVLTVTSPSGCFARDTVEVNVLEGIVVDSIVVSSGRCLNGGETVSLSANITPALPAGGSYFYQWTGPEGTSTAEVFEIPNVSLASNGVYTLTVSNAAGCVAERFSMTVNFDFAPAAPVRPFTPSGATSICAGDDLVLQTNDFGAGTTYLWQLGDGTNIPTTGNSLLLREVEADLSGAFTVRVIRNGCTSLPSEGRNITVTPFPAITVQADDPACEGQEINFQATDLAGATYSWRGPNNFSSSLPNPTIARADAAVHAGRYSVVATINGCSSDTMFVEVSVLPTPGAPVAQPISPVCLSDPDAVLELRVNPNTATPGATYQWFIQNGQVAVGAPTESLVFPVQDFGLFAGGGLFDFSVRASLAGCSSPLSSPVLVRLDAAGDEVADAGRDTVVCAGLYLLEAGPIGSGSGRWTLVQGTGDISIVNPGSLTTAVRGLTEFGGPYRFAWTLSNGSCVNFASDTVTISVTDGEEAIAGDNILACLREDLRLNASPVMFNGSGGRWSQALAQEILGVVIAEPTNPNTRITGLRADNVYSFTWTVTSNCGVKADNVLVNVSDPNPFAGEDVFACTAGRTATLGATPTTLGSTGRWFALDDGATIANPGNATTEVANLRTGENRFVWEADAGFCGDSSRDTVSVFYSDPPRPRDDALETEFQTAITFDPTLNDANPEGSIISFPTLPAEGGTLTDNGDGTFTYDVPVNFVGEIALDYVVSSENCATASATVFILVGKDVPCNAPNIFTPNNDGMNDRFVVPCLLDRTEFPQSQVTIYNQWGDEVYRSGIPYENDWDGTYQGSDLPVGTYFFIIDFGGARERESGDVRIER</sequence>
<dbReference type="PANTHER" id="PTHR46343">
    <property type="entry name" value="HYR DOMAIN-CONTAINING PROTEIN"/>
    <property type="match status" value="1"/>
</dbReference>
<dbReference type="InterPro" id="IPR013783">
    <property type="entry name" value="Ig-like_fold"/>
</dbReference>
<dbReference type="Gene3D" id="2.60.40.10">
    <property type="entry name" value="Immunoglobulins"/>
    <property type="match status" value="4"/>
</dbReference>
<evidence type="ECO:0000259" key="3">
    <source>
        <dbReference type="PROSITE" id="PS50825"/>
    </source>
</evidence>
<name>A0A923PI37_9BACT</name>
<comment type="caution">
    <text evidence="4">The sequence shown here is derived from an EMBL/GenBank/DDBJ whole genome shotgun (WGS) entry which is preliminary data.</text>
</comment>
<dbReference type="PROSITE" id="PS50825">
    <property type="entry name" value="HYR"/>
    <property type="match status" value="1"/>
</dbReference>
<feature type="chain" id="PRO_5037341080" evidence="2">
    <location>
        <begin position="33"/>
        <end position="2380"/>
    </location>
</feature>
<reference evidence="4" key="1">
    <citation type="submission" date="2020-08" db="EMBL/GenBank/DDBJ databases">
        <title>Lewinella bacteria from marine environments.</title>
        <authorList>
            <person name="Zhong Y."/>
        </authorList>
    </citation>
    <scope>NUCLEOTIDE SEQUENCE</scope>
    <source>
        <strain evidence="4">KCTC 42187</strain>
    </source>
</reference>
<keyword evidence="1" id="KW-0677">Repeat</keyword>
<evidence type="ECO:0000256" key="1">
    <source>
        <dbReference type="ARBA" id="ARBA00022737"/>
    </source>
</evidence>
<gene>
    <name evidence="4" type="ORF">H9S92_06005</name>
</gene>
<organism evidence="4 5">
    <name type="scientific">Neolewinella lacunae</name>
    <dbReference type="NCBI Taxonomy" id="1517758"/>
    <lineage>
        <taxon>Bacteria</taxon>
        <taxon>Pseudomonadati</taxon>
        <taxon>Bacteroidota</taxon>
        <taxon>Saprospiria</taxon>
        <taxon>Saprospirales</taxon>
        <taxon>Lewinellaceae</taxon>
        <taxon>Neolewinella</taxon>
    </lineage>
</organism>
<dbReference type="InterPro" id="IPR043555">
    <property type="entry name" value="SRPX-like"/>
</dbReference>
<evidence type="ECO:0000256" key="2">
    <source>
        <dbReference type="SAM" id="SignalP"/>
    </source>
</evidence>
<feature type="signal peptide" evidence="2">
    <location>
        <begin position="1"/>
        <end position="32"/>
    </location>
</feature>
<dbReference type="PANTHER" id="PTHR46343:SF2">
    <property type="entry name" value="SUSHI_VON WILLEBRAND FACTOR TYPE A_EGF_PENTRAXIN DOMAIN-CONTAINING 1"/>
    <property type="match status" value="1"/>
</dbReference>
<dbReference type="InterPro" id="IPR026341">
    <property type="entry name" value="T9SS_type_B"/>
</dbReference>
<evidence type="ECO:0000313" key="4">
    <source>
        <dbReference type="EMBL" id="MBC6993704.1"/>
    </source>
</evidence>
<dbReference type="RefSeq" id="WP_187465809.1">
    <property type="nucleotide sequence ID" value="NZ_JACSIT010000074.1"/>
</dbReference>
<accession>A0A923PI37</accession>
<keyword evidence="5" id="KW-1185">Reference proteome</keyword>